<feature type="transmembrane region" description="Helical" evidence="5">
    <location>
        <begin position="391"/>
        <end position="412"/>
    </location>
</feature>
<comment type="subcellular location">
    <subcellularLocation>
        <location evidence="1">Membrane</location>
        <topology evidence="1">Multi-pass membrane protein</topology>
    </subcellularLocation>
</comment>
<feature type="transmembrane region" description="Helical" evidence="5">
    <location>
        <begin position="168"/>
        <end position="190"/>
    </location>
</feature>
<dbReference type="Proteomes" id="UP000824262">
    <property type="component" value="Unassembled WGS sequence"/>
</dbReference>
<dbReference type="Pfam" id="PF04932">
    <property type="entry name" value="Wzy_C"/>
    <property type="match status" value="1"/>
</dbReference>
<dbReference type="AlphaFoldDB" id="A0A9D0ZCY9"/>
<dbReference type="PANTHER" id="PTHR37422:SF13">
    <property type="entry name" value="LIPOPOLYSACCHARIDE BIOSYNTHESIS PROTEIN PA4999-RELATED"/>
    <property type="match status" value="1"/>
</dbReference>
<evidence type="ECO:0000259" key="6">
    <source>
        <dbReference type="Pfam" id="PF04932"/>
    </source>
</evidence>
<feature type="transmembrane region" description="Helical" evidence="5">
    <location>
        <begin position="350"/>
        <end position="370"/>
    </location>
</feature>
<evidence type="ECO:0000256" key="5">
    <source>
        <dbReference type="SAM" id="Phobius"/>
    </source>
</evidence>
<sequence>MKARWLTDKYISLMLLVFPLWTGPEGYADITRSKFLFFAVLSGLYLAGTAVCMALDKTAPKRPNALQCFALAFMAAACLSAALSPYGSAVIIGASRYDGLVTLLLYGGIFLAVSAFGEWKKYYVYLLAASASVCSLIALIQFTGANPLGLYPAGLNYYDAGVRYTGEFLGTIGNTNLLAAFYCLCIPLFTGHALTNRKMADRLMLLPAALCAGVLIGSRVASGLVALAAAAVTLIPYYVNYIHRNKRLTLAVSASMAALCVLALAAVYFYGGGSGTLHELSEVLHGHVEDSYGSSRVGIWRECLRLFGESPVTGGGPDTLVLRTDMTFSRYVEETGSTLSTHVDNAHCEILSYLVNLGLLGALPYVALCAGSLRRFFRGCAPAAGGALCCYYVQSLFGLGLCIVVPLVWIYMGLVCSGKELDKCKSARSPRTS</sequence>
<feature type="transmembrane region" description="Helical" evidence="5">
    <location>
        <begin position="224"/>
        <end position="241"/>
    </location>
</feature>
<keyword evidence="3 5" id="KW-1133">Transmembrane helix</keyword>
<dbReference type="EMBL" id="DVGA01000026">
    <property type="protein sequence ID" value="HIQ78024.1"/>
    <property type="molecule type" value="Genomic_DNA"/>
</dbReference>
<dbReference type="PANTHER" id="PTHR37422">
    <property type="entry name" value="TEICHURONIC ACID BIOSYNTHESIS PROTEIN TUAE"/>
    <property type="match status" value="1"/>
</dbReference>
<evidence type="ECO:0000313" key="8">
    <source>
        <dbReference type="Proteomes" id="UP000824262"/>
    </source>
</evidence>
<feature type="transmembrane region" description="Helical" evidence="5">
    <location>
        <begin position="100"/>
        <end position="117"/>
    </location>
</feature>
<feature type="domain" description="O-antigen ligase-related" evidence="6">
    <location>
        <begin position="208"/>
        <end position="365"/>
    </location>
</feature>
<evidence type="ECO:0000256" key="2">
    <source>
        <dbReference type="ARBA" id="ARBA00022692"/>
    </source>
</evidence>
<evidence type="ECO:0000313" key="7">
    <source>
        <dbReference type="EMBL" id="HIQ78024.1"/>
    </source>
</evidence>
<dbReference type="GO" id="GO:0016020">
    <property type="term" value="C:membrane"/>
    <property type="evidence" value="ECO:0007669"/>
    <property type="project" value="UniProtKB-SubCell"/>
</dbReference>
<evidence type="ECO:0000256" key="3">
    <source>
        <dbReference type="ARBA" id="ARBA00022989"/>
    </source>
</evidence>
<dbReference type="GO" id="GO:0016874">
    <property type="term" value="F:ligase activity"/>
    <property type="evidence" value="ECO:0007669"/>
    <property type="project" value="UniProtKB-KW"/>
</dbReference>
<proteinExistence type="predicted"/>
<evidence type="ECO:0000256" key="4">
    <source>
        <dbReference type="ARBA" id="ARBA00023136"/>
    </source>
</evidence>
<reference evidence="7" key="1">
    <citation type="submission" date="2020-10" db="EMBL/GenBank/DDBJ databases">
        <authorList>
            <person name="Gilroy R."/>
        </authorList>
    </citation>
    <scope>NUCLEOTIDE SEQUENCE</scope>
    <source>
        <strain evidence="7">ChiBcolR7-354</strain>
    </source>
</reference>
<feature type="transmembrane region" description="Helical" evidence="5">
    <location>
        <begin position="248"/>
        <end position="270"/>
    </location>
</feature>
<accession>A0A9D0ZCY9</accession>
<reference evidence="7" key="2">
    <citation type="journal article" date="2021" name="PeerJ">
        <title>Extensive microbial diversity within the chicken gut microbiome revealed by metagenomics and culture.</title>
        <authorList>
            <person name="Gilroy R."/>
            <person name="Ravi A."/>
            <person name="Getino M."/>
            <person name="Pursley I."/>
            <person name="Horton D.L."/>
            <person name="Alikhan N.F."/>
            <person name="Baker D."/>
            <person name="Gharbi K."/>
            <person name="Hall N."/>
            <person name="Watson M."/>
            <person name="Adriaenssens E.M."/>
            <person name="Foster-Nyarko E."/>
            <person name="Jarju S."/>
            <person name="Secka A."/>
            <person name="Antonio M."/>
            <person name="Oren A."/>
            <person name="Chaudhuri R.R."/>
            <person name="La Ragione R."/>
            <person name="Hildebrand F."/>
            <person name="Pallen M.J."/>
        </authorList>
    </citation>
    <scope>NUCLEOTIDE SEQUENCE</scope>
    <source>
        <strain evidence="7">ChiBcolR7-354</strain>
    </source>
</reference>
<feature type="transmembrane region" description="Helical" evidence="5">
    <location>
        <begin position="68"/>
        <end position="94"/>
    </location>
</feature>
<keyword evidence="4 5" id="KW-0472">Membrane</keyword>
<feature type="transmembrane region" description="Helical" evidence="5">
    <location>
        <begin position="36"/>
        <end position="56"/>
    </location>
</feature>
<evidence type="ECO:0000256" key="1">
    <source>
        <dbReference type="ARBA" id="ARBA00004141"/>
    </source>
</evidence>
<feature type="transmembrane region" description="Helical" evidence="5">
    <location>
        <begin position="124"/>
        <end position="148"/>
    </location>
</feature>
<keyword evidence="7" id="KW-0436">Ligase</keyword>
<feature type="transmembrane region" description="Helical" evidence="5">
    <location>
        <begin position="202"/>
        <end position="218"/>
    </location>
</feature>
<organism evidence="7 8">
    <name type="scientific">Candidatus Scatomorpha intestinavium</name>
    <dbReference type="NCBI Taxonomy" id="2840922"/>
    <lineage>
        <taxon>Bacteria</taxon>
        <taxon>Bacillati</taxon>
        <taxon>Bacillota</taxon>
        <taxon>Clostridia</taxon>
        <taxon>Eubacteriales</taxon>
        <taxon>Candidatus Scatomorpha</taxon>
    </lineage>
</organism>
<keyword evidence="2 5" id="KW-0812">Transmembrane</keyword>
<gene>
    <name evidence="7" type="ORF">IAB77_02060</name>
</gene>
<name>A0A9D0ZCY9_9FIRM</name>
<dbReference type="InterPro" id="IPR007016">
    <property type="entry name" value="O-antigen_ligase-rel_domated"/>
</dbReference>
<comment type="caution">
    <text evidence="7">The sequence shown here is derived from an EMBL/GenBank/DDBJ whole genome shotgun (WGS) entry which is preliminary data.</text>
</comment>
<dbReference type="InterPro" id="IPR051533">
    <property type="entry name" value="WaaL-like"/>
</dbReference>
<protein>
    <submittedName>
        <fullName evidence="7">O-antigen ligase family protein</fullName>
    </submittedName>
</protein>